<evidence type="ECO:0000313" key="9">
    <source>
        <dbReference type="EMBL" id="RSL76620.1"/>
    </source>
</evidence>
<feature type="region of interest" description="Disordered" evidence="6">
    <location>
        <begin position="465"/>
        <end position="558"/>
    </location>
</feature>
<evidence type="ECO:0000256" key="1">
    <source>
        <dbReference type="ARBA" id="ARBA00011073"/>
    </source>
</evidence>
<name>A0A428RGG6_9HYPO</name>
<dbReference type="PANTHER" id="PTHR43806:SF11">
    <property type="entry name" value="CEREVISIN-RELATED"/>
    <property type="match status" value="1"/>
</dbReference>
<dbReference type="Gene3D" id="3.40.50.200">
    <property type="entry name" value="Peptidase S8/S53 domain"/>
    <property type="match status" value="1"/>
</dbReference>
<evidence type="ECO:0000256" key="2">
    <source>
        <dbReference type="ARBA" id="ARBA00022670"/>
    </source>
</evidence>
<dbReference type="SUPFAM" id="SSF52743">
    <property type="entry name" value="Subtilisin-like"/>
    <property type="match status" value="1"/>
</dbReference>
<evidence type="ECO:0000259" key="8">
    <source>
        <dbReference type="Pfam" id="PF24476"/>
    </source>
</evidence>
<dbReference type="EMBL" id="NKCL01000286">
    <property type="protein sequence ID" value="RSL76620.1"/>
    <property type="molecule type" value="Genomic_DNA"/>
</dbReference>
<dbReference type="InterPro" id="IPR050131">
    <property type="entry name" value="Peptidase_S8_subtilisin-like"/>
</dbReference>
<feature type="domain" description="Peptidase S8/S53" evidence="7">
    <location>
        <begin position="594"/>
        <end position="813"/>
    </location>
</feature>
<evidence type="ECO:0000313" key="10">
    <source>
        <dbReference type="Proteomes" id="UP000287972"/>
    </source>
</evidence>
<dbReference type="PANTHER" id="PTHR43806">
    <property type="entry name" value="PEPTIDASE S8"/>
    <property type="match status" value="1"/>
</dbReference>
<dbReference type="AlphaFoldDB" id="A0A428RGG6"/>
<reference evidence="9 10" key="1">
    <citation type="submission" date="2017-06" db="EMBL/GenBank/DDBJ databases">
        <title>Comparative genomic analysis of Ambrosia Fusariam Clade fungi.</title>
        <authorList>
            <person name="Stajich J.E."/>
            <person name="Carrillo J."/>
            <person name="Kijimoto T."/>
            <person name="Eskalen A."/>
            <person name="O'Donnell K."/>
            <person name="Kasson M."/>
        </authorList>
    </citation>
    <scope>NUCLEOTIDE SEQUENCE [LARGE SCALE GENOMIC DNA]</scope>
    <source>
        <strain evidence="9 10">NRRL62606</strain>
    </source>
</reference>
<accession>A0A428RGG6</accession>
<keyword evidence="4 5" id="KW-0720">Serine protease</keyword>
<evidence type="ECO:0000256" key="6">
    <source>
        <dbReference type="SAM" id="MobiDB-lite"/>
    </source>
</evidence>
<dbReference type="InterPro" id="IPR056002">
    <property type="entry name" value="DUF7580"/>
</dbReference>
<keyword evidence="2 5" id="KW-0645">Protease</keyword>
<dbReference type="Pfam" id="PF00082">
    <property type="entry name" value="Peptidase_S8"/>
    <property type="match status" value="1"/>
</dbReference>
<evidence type="ECO:0000256" key="4">
    <source>
        <dbReference type="ARBA" id="ARBA00022825"/>
    </source>
</evidence>
<evidence type="ECO:0000256" key="3">
    <source>
        <dbReference type="ARBA" id="ARBA00022801"/>
    </source>
</evidence>
<feature type="domain" description="DUF7580" evidence="8">
    <location>
        <begin position="154"/>
        <end position="459"/>
    </location>
</feature>
<organism evidence="9 10">
    <name type="scientific">Fusarium floridanum</name>
    <dbReference type="NCBI Taxonomy" id="1325733"/>
    <lineage>
        <taxon>Eukaryota</taxon>
        <taxon>Fungi</taxon>
        <taxon>Dikarya</taxon>
        <taxon>Ascomycota</taxon>
        <taxon>Pezizomycotina</taxon>
        <taxon>Sordariomycetes</taxon>
        <taxon>Hypocreomycetidae</taxon>
        <taxon>Hypocreales</taxon>
        <taxon>Nectriaceae</taxon>
        <taxon>Fusarium</taxon>
        <taxon>Fusarium solani species complex</taxon>
    </lineage>
</organism>
<dbReference type="GO" id="GO:0004252">
    <property type="term" value="F:serine-type endopeptidase activity"/>
    <property type="evidence" value="ECO:0007669"/>
    <property type="project" value="UniProtKB-UniRule"/>
</dbReference>
<dbReference type="PROSITE" id="PS51892">
    <property type="entry name" value="SUBTILASE"/>
    <property type="match status" value="1"/>
</dbReference>
<comment type="caution">
    <text evidence="9">The sequence shown here is derived from an EMBL/GenBank/DDBJ whole genome shotgun (WGS) entry which is preliminary data.</text>
</comment>
<proteinExistence type="inferred from homology"/>
<feature type="region of interest" description="Disordered" evidence="6">
    <location>
        <begin position="99"/>
        <end position="122"/>
    </location>
</feature>
<feature type="active site" description="Charge relay system" evidence="5">
    <location>
        <position position="600"/>
    </location>
</feature>
<evidence type="ECO:0000256" key="5">
    <source>
        <dbReference type="PROSITE-ProRule" id="PRU01240"/>
    </source>
</evidence>
<dbReference type="InterPro" id="IPR015500">
    <property type="entry name" value="Peptidase_S8_subtilisin-rel"/>
</dbReference>
<protein>
    <submittedName>
        <fullName evidence="9">Uncharacterized protein</fullName>
    </submittedName>
</protein>
<dbReference type="InterPro" id="IPR036852">
    <property type="entry name" value="Peptidase_S8/S53_dom_sf"/>
</dbReference>
<feature type="active site" description="Charge relay system" evidence="5">
    <location>
        <position position="637"/>
    </location>
</feature>
<feature type="active site" description="Charge relay system" evidence="5">
    <location>
        <position position="796"/>
    </location>
</feature>
<feature type="compositionally biased region" description="Acidic residues" evidence="6">
    <location>
        <begin position="522"/>
        <end position="542"/>
    </location>
</feature>
<keyword evidence="10" id="KW-1185">Reference proteome</keyword>
<evidence type="ECO:0000259" key="7">
    <source>
        <dbReference type="Pfam" id="PF00082"/>
    </source>
</evidence>
<dbReference type="Pfam" id="PF24476">
    <property type="entry name" value="DUF7580"/>
    <property type="match status" value="1"/>
</dbReference>
<dbReference type="PRINTS" id="PR00723">
    <property type="entry name" value="SUBTILISIN"/>
</dbReference>
<dbReference type="Proteomes" id="UP000287972">
    <property type="component" value="Unassembled WGS sequence"/>
</dbReference>
<sequence length="874" mass="97264">MSEAPEDGQSISVTKSPGWNCLQTLSACVSGRLGRFSPAGKPHDKPKKRGNDAALIEMDLDPILRATPIVLKLTKEAFDEMDRTALNLLRSLNTMANPHLIGAEGGTSPPNPNEEPEVASNDERQVLELRASVDKVITLGVDFERLQKLMSFLNTTHEIRLHVSEDLYTDDSGHQHNLDMFMSCCPGGNLIWQKAQCGDFPVRDVAKECICDSISRAMHGRRMLHILVDCEGLFDVTESLPTVHLPCDSFDGASLSELLRRDVFKPIDVQAYLDKTAEKKFDLATKAQVALGLSRCLMDFFDKGLELASHSWVADNVHFRELPANNEGGKRCLLYVSLRPNLDHDAASDMAKMFNSGNPVVLSFAKLLLEVLDGRAINISIKPHDDDNILSWSELGDVVERMLRDRRGDPFASQYLEVVEGCRGLWATLRSFDNRTDVSATSRFVRKVIYERMVHKLQLIASFEQTKRGGSNPNATRERRKRKTKDHMCDQSPAKKPSFVPRNPARPASLSLANSHSPGVSAEDEVAAAEEEEVTDPAEDDLGGYGRSSLYDDQGEISQSDRIAAKGYLSDLAESTKRYIKPLTQDTPNERRPIKLAIIDSGIDLDNPRIRARKEQIGDTRNWTSDQPDECDDGCGHGTHVTRLILEVAPAVKVYIAKVSQRKKLDSKVSGQIAQAIEWATGVWEVDIISLSIGMDGEDDTIKRALDKVLDPPRGSPKKVVVMAAASNWGGNRHIAFPACYEDIICIHSTDGFGNPSKTNPTPQKGKDFAVLGMSIKSSSKGKDKKRMEEYISGTSYATAIGAGIAANVLDFVRRDPKLWEDEKGWLNSSWGMSRVFRRMSEERRGYRYVTPWRLFDGRPEEEVWRDIRGALKA</sequence>
<dbReference type="InterPro" id="IPR000209">
    <property type="entry name" value="Peptidase_S8/S53_dom"/>
</dbReference>
<keyword evidence="3 5" id="KW-0378">Hydrolase</keyword>
<gene>
    <name evidence="9" type="ORF">CEP51_009789</name>
</gene>
<dbReference type="GO" id="GO:0006508">
    <property type="term" value="P:proteolysis"/>
    <property type="evidence" value="ECO:0007669"/>
    <property type="project" value="UniProtKB-KW"/>
</dbReference>
<comment type="similarity">
    <text evidence="1 5">Belongs to the peptidase S8 family.</text>
</comment>